<accession>A0AAD9ALI5</accession>
<feature type="compositionally biased region" description="Basic and acidic residues" evidence="1">
    <location>
        <begin position="8"/>
        <end position="18"/>
    </location>
</feature>
<protein>
    <submittedName>
        <fullName evidence="2">Uncharacterized protein</fullName>
    </submittedName>
</protein>
<dbReference type="Proteomes" id="UP001243330">
    <property type="component" value="Unassembled WGS sequence"/>
</dbReference>
<reference evidence="2" key="1">
    <citation type="submission" date="2023-01" db="EMBL/GenBank/DDBJ databases">
        <title>Colletotrichum chrysophilum M932 genome sequence.</title>
        <authorList>
            <person name="Baroncelli R."/>
        </authorList>
    </citation>
    <scope>NUCLEOTIDE SEQUENCE</scope>
    <source>
        <strain evidence="2">M932</strain>
    </source>
</reference>
<feature type="region of interest" description="Disordered" evidence="1">
    <location>
        <begin position="1"/>
        <end position="24"/>
    </location>
</feature>
<sequence length="97" mass="10707">MNSIGSDDSMKMPTEKISGESVHSGSPLLVSINRRSLKAAYEQGQYCTISFLARSHSLPLPLRSLEAFPSCRLQRARDALLHLLRGVPAQNRSPKET</sequence>
<comment type="caution">
    <text evidence="2">The sequence shown here is derived from an EMBL/GenBank/DDBJ whole genome shotgun (WGS) entry which is preliminary data.</text>
</comment>
<dbReference type="EMBL" id="JAQOWY010000193">
    <property type="protein sequence ID" value="KAK1847744.1"/>
    <property type="molecule type" value="Genomic_DNA"/>
</dbReference>
<gene>
    <name evidence="2" type="ORF">CCHR01_09649</name>
</gene>
<proteinExistence type="predicted"/>
<keyword evidence="3" id="KW-1185">Reference proteome</keyword>
<evidence type="ECO:0000313" key="2">
    <source>
        <dbReference type="EMBL" id="KAK1847744.1"/>
    </source>
</evidence>
<evidence type="ECO:0000313" key="3">
    <source>
        <dbReference type="Proteomes" id="UP001243330"/>
    </source>
</evidence>
<dbReference type="AlphaFoldDB" id="A0AAD9ALI5"/>
<name>A0AAD9ALI5_9PEZI</name>
<evidence type="ECO:0000256" key="1">
    <source>
        <dbReference type="SAM" id="MobiDB-lite"/>
    </source>
</evidence>
<organism evidence="2 3">
    <name type="scientific">Colletotrichum chrysophilum</name>
    <dbReference type="NCBI Taxonomy" id="1836956"/>
    <lineage>
        <taxon>Eukaryota</taxon>
        <taxon>Fungi</taxon>
        <taxon>Dikarya</taxon>
        <taxon>Ascomycota</taxon>
        <taxon>Pezizomycotina</taxon>
        <taxon>Sordariomycetes</taxon>
        <taxon>Hypocreomycetidae</taxon>
        <taxon>Glomerellales</taxon>
        <taxon>Glomerellaceae</taxon>
        <taxon>Colletotrichum</taxon>
        <taxon>Colletotrichum gloeosporioides species complex</taxon>
    </lineage>
</organism>